<name>A0AAU9KWS0_9STRA</name>
<dbReference type="EMBL" id="CAKKTJ010000165">
    <property type="protein sequence ID" value="CAH0476985.1"/>
    <property type="molecule type" value="Genomic_DNA"/>
</dbReference>
<dbReference type="AlphaFoldDB" id="A0AAU9KWS0"/>
<evidence type="ECO:0000313" key="3">
    <source>
        <dbReference type="Proteomes" id="UP001160483"/>
    </source>
</evidence>
<reference evidence="2" key="1">
    <citation type="submission" date="2021-11" db="EMBL/GenBank/DDBJ databases">
        <authorList>
            <person name="Islam A."/>
            <person name="Islam S."/>
            <person name="Flora M.S."/>
            <person name="Rahman M."/>
            <person name="Ziaur R.M."/>
            <person name="Epstein J.H."/>
            <person name="Hassan M."/>
            <person name="Klassen M."/>
            <person name="Woodard K."/>
            <person name="Webb A."/>
            <person name="Webby R.J."/>
            <person name="El Zowalaty M.E."/>
        </authorList>
    </citation>
    <scope>NUCLEOTIDE SEQUENCE</scope>
    <source>
        <strain evidence="2">Pbs3</strain>
    </source>
</reference>
<comment type="caution">
    <text evidence="2">The sequence shown here is derived from an EMBL/GenBank/DDBJ whole genome shotgun (WGS) entry which is preliminary data.</text>
</comment>
<dbReference type="Proteomes" id="UP001160483">
    <property type="component" value="Unassembled WGS sequence"/>
</dbReference>
<sequence>MMMRVAFPWTTELILGKAGNAREEIKFLRDEKSAHVFEDPEIGLAADDVRPMKPSLHEGNKKKADSGDGKSAHDFEDPEIGLMGDDVRPIESSVSKEKEKRPRKKKKVDSRDGKSAHDFEDPEIGLVGDDVRPIESSLPKDKIRKRDFEDKRALDTTKPALYLEANNTAMADGVMRILHKLQLTHWARPKRNILALSSRGIVAMRTKVGRLKLGLSLRTGTPCSLANLQAFSLMSADLVFNQIHDKKGLSKKSKFGQRLVSSSIACTRHLGVTSHVFCSTVLGCKAHNTTYTQHRARPDLGPARHDPDHNLTGFTQLFNLLTLVNK</sequence>
<feature type="region of interest" description="Disordered" evidence="1">
    <location>
        <begin position="38"/>
        <end position="132"/>
    </location>
</feature>
<accession>A0AAU9KWS0</accession>
<protein>
    <submittedName>
        <fullName evidence="2">Uncharacterized protein</fullName>
    </submittedName>
</protein>
<feature type="compositionally biased region" description="Basic and acidic residues" evidence="1">
    <location>
        <begin position="109"/>
        <end position="119"/>
    </location>
</feature>
<gene>
    <name evidence="2" type="ORF">PBS003_LOCUS3746</name>
</gene>
<feature type="compositionally biased region" description="Basic and acidic residues" evidence="1">
    <location>
        <begin position="85"/>
        <end position="100"/>
    </location>
</feature>
<organism evidence="2 3">
    <name type="scientific">Peronospora belbahrii</name>
    <dbReference type="NCBI Taxonomy" id="622444"/>
    <lineage>
        <taxon>Eukaryota</taxon>
        <taxon>Sar</taxon>
        <taxon>Stramenopiles</taxon>
        <taxon>Oomycota</taxon>
        <taxon>Peronosporomycetes</taxon>
        <taxon>Peronosporales</taxon>
        <taxon>Peronosporaceae</taxon>
        <taxon>Peronospora</taxon>
    </lineage>
</organism>
<proteinExistence type="predicted"/>
<evidence type="ECO:0000313" key="2">
    <source>
        <dbReference type="EMBL" id="CAH0476985.1"/>
    </source>
</evidence>
<feature type="compositionally biased region" description="Basic and acidic residues" evidence="1">
    <location>
        <begin position="47"/>
        <end position="75"/>
    </location>
</feature>
<evidence type="ECO:0000256" key="1">
    <source>
        <dbReference type="SAM" id="MobiDB-lite"/>
    </source>
</evidence>